<gene>
    <name evidence="7" type="ORF">BST39_12230</name>
</gene>
<dbReference type="PANTHER" id="PTHR43884">
    <property type="entry name" value="ACYL-COA DEHYDROGENASE"/>
    <property type="match status" value="1"/>
</dbReference>
<dbReference type="InterPro" id="IPR037069">
    <property type="entry name" value="AcylCoA_DH/ox_N_sf"/>
</dbReference>
<name>A0A1X0IAD3_9MYCO</name>
<organism evidence="7 8">
    <name type="scientific">Mycobacterium paraseoulense</name>
    <dbReference type="NCBI Taxonomy" id="590652"/>
    <lineage>
        <taxon>Bacteria</taxon>
        <taxon>Bacillati</taxon>
        <taxon>Actinomycetota</taxon>
        <taxon>Actinomycetes</taxon>
        <taxon>Mycobacteriales</taxon>
        <taxon>Mycobacteriaceae</taxon>
        <taxon>Mycobacterium</taxon>
    </lineage>
</organism>
<dbReference type="RefSeq" id="WP_142274955.1">
    <property type="nucleotide sequence ID" value="NZ_JACKVE010000025.1"/>
</dbReference>
<dbReference type="GO" id="GO:0003995">
    <property type="term" value="F:acyl-CoA dehydrogenase activity"/>
    <property type="evidence" value="ECO:0007669"/>
    <property type="project" value="TreeGrafter"/>
</dbReference>
<evidence type="ECO:0000313" key="7">
    <source>
        <dbReference type="EMBL" id="ORB40983.1"/>
    </source>
</evidence>
<comment type="similarity">
    <text evidence="2">Belongs to the acyl-CoA dehydrogenase family.</text>
</comment>
<dbReference type="InterPro" id="IPR009100">
    <property type="entry name" value="AcylCoA_DH/oxidase_NM_dom_sf"/>
</dbReference>
<dbReference type="Pfam" id="PF00441">
    <property type="entry name" value="Acyl-CoA_dh_1"/>
    <property type="match status" value="1"/>
</dbReference>
<evidence type="ECO:0000313" key="8">
    <source>
        <dbReference type="Proteomes" id="UP000192513"/>
    </source>
</evidence>
<dbReference type="Proteomes" id="UP000192513">
    <property type="component" value="Unassembled WGS sequence"/>
</dbReference>
<evidence type="ECO:0000256" key="2">
    <source>
        <dbReference type="ARBA" id="ARBA00009347"/>
    </source>
</evidence>
<evidence type="ECO:0000256" key="5">
    <source>
        <dbReference type="ARBA" id="ARBA00023002"/>
    </source>
</evidence>
<dbReference type="EMBL" id="MVIE01000013">
    <property type="protein sequence ID" value="ORB40983.1"/>
    <property type="molecule type" value="Genomic_DNA"/>
</dbReference>
<protein>
    <recommendedName>
        <fullName evidence="6">Acyl-CoA dehydrogenase/oxidase C-terminal domain-containing protein</fullName>
    </recommendedName>
</protein>
<dbReference type="InterPro" id="IPR009075">
    <property type="entry name" value="AcylCo_DH/oxidase_C"/>
</dbReference>
<evidence type="ECO:0000256" key="4">
    <source>
        <dbReference type="ARBA" id="ARBA00022827"/>
    </source>
</evidence>
<feature type="domain" description="Acyl-CoA dehydrogenase/oxidase C-terminal" evidence="6">
    <location>
        <begin position="191"/>
        <end position="329"/>
    </location>
</feature>
<keyword evidence="8" id="KW-1185">Reference proteome</keyword>
<dbReference type="InterPro" id="IPR036250">
    <property type="entry name" value="AcylCo_DH-like_C"/>
</dbReference>
<evidence type="ECO:0000259" key="6">
    <source>
        <dbReference type="Pfam" id="PF00441"/>
    </source>
</evidence>
<dbReference type="OrthoDB" id="7328575at2"/>
<dbReference type="SUPFAM" id="SSF47203">
    <property type="entry name" value="Acyl-CoA dehydrogenase C-terminal domain-like"/>
    <property type="match status" value="1"/>
</dbReference>
<evidence type="ECO:0000256" key="3">
    <source>
        <dbReference type="ARBA" id="ARBA00022630"/>
    </source>
</evidence>
<dbReference type="STRING" id="590652.BST39_12230"/>
<comment type="cofactor">
    <cofactor evidence="1">
        <name>FAD</name>
        <dbReference type="ChEBI" id="CHEBI:57692"/>
    </cofactor>
</comment>
<keyword evidence="4" id="KW-0274">FAD</keyword>
<accession>A0A1X0IAD3</accession>
<dbReference type="GO" id="GO:0050660">
    <property type="term" value="F:flavin adenine dinucleotide binding"/>
    <property type="evidence" value="ECO:0007669"/>
    <property type="project" value="InterPro"/>
</dbReference>
<dbReference type="Gene3D" id="1.20.140.10">
    <property type="entry name" value="Butyryl-CoA Dehydrogenase, subunit A, domain 3"/>
    <property type="match status" value="1"/>
</dbReference>
<reference evidence="7 8" key="1">
    <citation type="submission" date="2017-02" db="EMBL/GenBank/DDBJ databases">
        <title>The new phylogeny of genus Mycobacterium.</title>
        <authorList>
            <person name="Tortoli E."/>
            <person name="Trovato A."/>
            <person name="Cirillo D.M."/>
        </authorList>
    </citation>
    <scope>NUCLEOTIDE SEQUENCE [LARGE SCALE GENOMIC DNA]</scope>
    <source>
        <strain evidence="7 8">DSM 45000</strain>
    </source>
</reference>
<proteinExistence type="inferred from homology"/>
<sequence length="337" mass="35988">MDLSLSSEQRDLCRVVGALLTKDCSTSRVRAVEVDGGFDADLWKSLSAIGVVGKDIDDAPDPLLTVALVAEICGRHLAPVPLIETYVGRRLLSMVSAESLVPRADEAVIAVALAPWQSPDHEVLVQYSGVADGVVGLLGDELLWLTGMDCYPVQRNFAGAALNRVSPKRATGIEVLQKGSAARAAYTEMVTNWRRLAASMLVGVGLRAVELAAEFAKERSAFGVPIGRFQAVAFPLADDLTALDGVRLLSWKSQWAAQKQLDSAGLLALMAYASAAEAAMRAVAHALHTHGGQGLTEECDIQLYHRRAKFLAVIAGDPKHQYAAIADALLPQLEAVR</sequence>
<keyword evidence="5" id="KW-0560">Oxidoreductase</keyword>
<dbReference type="Gene3D" id="1.10.540.10">
    <property type="entry name" value="Acyl-CoA dehydrogenase/oxidase, N-terminal domain"/>
    <property type="match status" value="1"/>
</dbReference>
<dbReference type="PANTHER" id="PTHR43884:SF20">
    <property type="entry name" value="ACYL-COA DEHYDROGENASE FADE28"/>
    <property type="match status" value="1"/>
</dbReference>
<evidence type="ECO:0000256" key="1">
    <source>
        <dbReference type="ARBA" id="ARBA00001974"/>
    </source>
</evidence>
<dbReference type="AlphaFoldDB" id="A0A1X0IAD3"/>
<keyword evidence="3" id="KW-0285">Flavoprotein</keyword>
<dbReference type="SUPFAM" id="SSF56645">
    <property type="entry name" value="Acyl-CoA dehydrogenase NM domain-like"/>
    <property type="match status" value="1"/>
</dbReference>
<comment type="caution">
    <text evidence="7">The sequence shown here is derived from an EMBL/GenBank/DDBJ whole genome shotgun (WGS) entry which is preliminary data.</text>
</comment>